<keyword evidence="2" id="KW-1185">Reference proteome</keyword>
<reference evidence="1 2" key="1">
    <citation type="submission" date="2015-11" db="EMBL/GenBank/DDBJ databases">
        <title>Sequence of Pedobacter ginsenosidimutans.</title>
        <authorList>
            <person name="Carson E."/>
            <person name="Keyser V."/>
            <person name="Newman J."/>
            <person name="Miller J."/>
        </authorList>
    </citation>
    <scope>NUCLEOTIDE SEQUENCE [LARGE SCALE GENOMIC DNA]</scope>
    <source>
        <strain evidence="1 2">KACC 14530</strain>
    </source>
</reference>
<dbReference type="AlphaFoldDB" id="A0A0T5VPA9"/>
<dbReference type="InterPro" id="IPR011235">
    <property type="entry name" value="MepB-like"/>
</dbReference>
<proteinExistence type="predicted"/>
<name>A0A0T5VPA9_9SPHI</name>
<dbReference type="STRING" id="687842.ASU31_12120"/>
<accession>A0A0T5VPA9</accession>
<dbReference type="Proteomes" id="UP000051950">
    <property type="component" value="Unassembled WGS sequence"/>
</dbReference>
<dbReference type="RefSeq" id="WP_057932562.1">
    <property type="nucleotide sequence ID" value="NZ_LMZQ01000007.1"/>
</dbReference>
<dbReference type="InterPro" id="IPR038231">
    <property type="entry name" value="MepB-like_sf"/>
</dbReference>
<organism evidence="1 2">
    <name type="scientific">Pedobacter ginsenosidimutans</name>
    <dbReference type="NCBI Taxonomy" id="687842"/>
    <lineage>
        <taxon>Bacteria</taxon>
        <taxon>Pseudomonadati</taxon>
        <taxon>Bacteroidota</taxon>
        <taxon>Sphingobacteriia</taxon>
        <taxon>Sphingobacteriales</taxon>
        <taxon>Sphingobacteriaceae</taxon>
        <taxon>Pedobacter</taxon>
    </lineage>
</organism>
<evidence type="ECO:0008006" key="3">
    <source>
        <dbReference type="Google" id="ProtNLM"/>
    </source>
</evidence>
<evidence type="ECO:0000313" key="2">
    <source>
        <dbReference type="Proteomes" id="UP000051950"/>
    </source>
</evidence>
<comment type="caution">
    <text evidence="1">The sequence shown here is derived from an EMBL/GenBank/DDBJ whole genome shotgun (WGS) entry which is preliminary data.</text>
</comment>
<dbReference type="OrthoDB" id="4954833at2"/>
<dbReference type="Pfam" id="PF08877">
    <property type="entry name" value="MepB-like"/>
    <property type="match status" value="1"/>
</dbReference>
<dbReference type="Gene3D" id="3.40.1350.140">
    <property type="entry name" value="MepB-like"/>
    <property type="match status" value="1"/>
</dbReference>
<sequence>MLITKLPLILQTASNLVYNPLDYQINNLQIESESQEYAACTFELNRLKIKYRLAKITPTKAGQFVTIWKRNEAGITTPFNDQDEFDLLIISASSVDRSGQFIFPKDILVQHKIITKNGIEGKRGIRIYPPWDTVTNKQAEKTQQWQVPYFLQIDINENIDLARAKKLIGNGIKQTEF</sequence>
<evidence type="ECO:0000313" key="1">
    <source>
        <dbReference type="EMBL" id="KRT15726.1"/>
    </source>
</evidence>
<dbReference type="EMBL" id="LMZQ01000007">
    <property type="protein sequence ID" value="KRT15726.1"/>
    <property type="molecule type" value="Genomic_DNA"/>
</dbReference>
<dbReference type="PIRSF" id="PIRSF032285">
    <property type="entry name" value="UCP032285"/>
    <property type="match status" value="1"/>
</dbReference>
<protein>
    <recommendedName>
        <fullName evidence="3">MepB family protein</fullName>
    </recommendedName>
</protein>
<gene>
    <name evidence="1" type="ORF">ASU31_12120</name>
</gene>